<evidence type="ECO:0000313" key="1">
    <source>
        <dbReference type="EMBL" id="GMN40642.1"/>
    </source>
</evidence>
<keyword evidence="2" id="KW-1185">Reference proteome</keyword>
<organism evidence="1 2">
    <name type="scientific">Ficus carica</name>
    <name type="common">Common fig</name>
    <dbReference type="NCBI Taxonomy" id="3494"/>
    <lineage>
        <taxon>Eukaryota</taxon>
        <taxon>Viridiplantae</taxon>
        <taxon>Streptophyta</taxon>
        <taxon>Embryophyta</taxon>
        <taxon>Tracheophyta</taxon>
        <taxon>Spermatophyta</taxon>
        <taxon>Magnoliopsida</taxon>
        <taxon>eudicotyledons</taxon>
        <taxon>Gunneridae</taxon>
        <taxon>Pentapetalae</taxon>
        <taxon>rosids</taxon>
        <taxon>fabids</taxon>
        <taxon>Rosales</taxon>
        <taxon>Moraceae</taxon>
        <taxon>Ficeae</taxon>
        <taxon>Ficus</taxon>
    </lineage>
</organism>
<comment type="caution">
    <text evidence="1">The sequence shown here is derived from an EMBL/GenBank/DDBJ whole genome shotgun (WGS) entry which is preliminary data.</text>
</comment>
<name>A0AA87ZVV5_FICCA</name>
<dbReference type="EMBL" id="BTGU01000011">
    <property type="protein sequence ID" value="GMN40642.1"/>
    <property type="molecule type" value="Genomic_DNA"/>
</dbReference>
<sequence>MSPCALHRKLFISKGVKSPRALDGMLIGGDVEAITGMFAWGAGQRRWKSGGAWLLWDPRRRALVMGEGCQDRFCGRGL</sequence>
<dbReference type="AlphaFoldDB" id="A0AA87ZVV5"/>
<reference evidence="1" key="1">
    <citation type="submission" date="2023-07" db="EMBL/GenBank/DDBJ databases">
        <title>draft genome sequence of fig (Ficus carica).</title>
        <authorList>
            <person name="Takahashi T."/>
            <person name="Nishimura K."/>
        </authorList>
    </citation>
    <scope>NUCLEOTIDE SEQUENCE</scope>
</reference>
<protein>
    <submittedName>
        <fullName evidence="1">Uncharacterized protein</fullName>
    </submittedName>
</protein>
<accession>A0AA87ZVV5</accession>
<evidence type="ECO:0000313" key="2">
    <source>
        <dbReference type="Proteomes" id="UP001187192"/>
    </source>
</evidence>
<gene>
    <name evidence="1" type="ORF">TIFTF001_009865</name>
</gene>
<proteinExistence type="predicted"/>
<dbReference type="Proteomes" id="UP001187192">
    <property type="component" value="Unassembled WGS sequence"/>
</dbReference>